<feature type="compositionally biased region" description="Polar residues" evidence="5">
    <location>
        <begin position="253"/>
        <end position="279"/>
    </location>
</feature>
<dbReference type="InterPro" id="IPR000242">
    <property type="entry name" value="PTP_cat"/>
</dbReference>
<dbReference type="SMART" id="SM00404">
    <property type="entry name" value="PTPc_motif"/>
    <property type="match status" value="1"/>
</dbReference>
<dbReference type="GeneTree" id="ENSGT00940000157687"/>
<evidence type="ECO:0000256" key="3">
    <source>
        <dbReference type="ARBA" id="ARBA00022801"/>
    </source>
</evidence>
<dbReference type="Ensembl" id="ENSCINT00000010164.3">
    <property type="protein sequence ID" value="ENSCINP00000010164.3"/>
    <property type="gene ID" value="ENSCING00000004936.3"/>
</dbReference>
<reference evidence="9" key="1">
    <citation type="journal article" date="2002" name="Science">
        <title>The draft genome of Ciona intestinalis: insights into chordate and vertebrate origins.</title>
        <authorList>
            <person name="Dehal P."/>
            <person name="Satou Y."/>
            <person name="Campbell R.K."/>
            <person name="Chapman J."/>
            <person name="Degnan B."/>
            <person name="De Tomaso A."/>
            <person name="Davidson B."/>
            <person name="Di Gregorio A."/>
            <person name="Gelpke M."/>
            <person name="Goodstein D.M."/>
            <person name="Harafuji N."/>
            <person name="Hastings K.E."/>
            <person name="Ho I."/>
            <person name="Hotta K."/>
            <person name="Huang W."/>
            <person name="Kawashima T."/>
            <person name="Lemaire P."/>
            <person name="Martinez D."/>
            <person name="Meinertzhagen I.A."/>
            <person name="Necula S."/>
            <person name="Nonaka M."/>
            <person name="Putnam N."/>
            <person name="Rash S."/>
            <person name="Saiga H."/>
            <person name="Satake M."/>
            <person name="Terry A."/>
            <person name="Yamada L."/>
            <person name="Wang H.G."/>
            <person name="Awazu S."/>
            <person name="Azumi K."/>
            <person name="Boore J."/>
            <person name="Branno M."/>
            <person name="Chin-Bow S."/>
            <person name="DeSantis R."/>
            <person name="Doyle S."/>
            <person name="Francino P."/>
            <person name="Keys D.N."/>
            <person name="Haga S."/>
            <person name="Hayashi H."/>
            <person name="Hino K."/>
            <person name="Imai K.S."/>
            <person name="Inaba K."/>
            <person name="Kano S."/>
            <person name="Kobayashi K."/>
            <person name="Kobayashi M."/>
            <person name="Lee B.I."/>
            <person name="Makabe K.W."/>
            <person name="Manohar C."/>
            <person name="Matassi G."/>
            <person name="Medina M."/>
            <person name="Mochizuki Y."/>
            <person name="Mount S."/>
            <person name="Morishita T."/>
            <person name="Miura S."/>
            <person name="Nakayama A."/>
            <person name="Nishizaka S."/>
            <person name="Nomoto H."/>
            <person name="Ohta F."/>
            <person name="Oishi K."/>
            <person name="Rigoutsos I."/>
            <person name="Sano M."/>
            <person name="Sasaki A."/>
            <person name="Sasakura Y."/>
            <person name="Shoguchi E."/>
            <person name="Shin-i T."/>
            <person name="Spagnuolo A."/>
            <person name="Stainier D."/>
            <person name="Suzuki M.M."/>
            <person name="Tassy O."/>
            <person name="Takatori N."/>
            <person name="Tokuoka M."/>
            <person name="Yagi K."/>
            <person name="Yoshizaki F."/>
            <person name="Wada S."/>
            <person name="Zhang C."/>
            <person name="Hyatt P.D."/>
            <person name="Larimer F."/>
            <person name="Detter C."/>
            <person name="Doggett N."/>
            <person name="Glavina T."/>
            <person name="Hawkins T."/>
            <person name="Richardson P."/>
            <person name="Lucas S."/>
            <person name="Kohara Y."/>
            <person name="Levine M."/>
            <person name="Satoh N."/>
            <person name="Rokhsar D.S."/>
        </authorList>
    </citation>
    <scope>NUCLEOTIDE SEQUENCE [LARGE SCALE GENOMIC DNA]</scope>
</reference>
<dbReference type="PROSITE" id="PS50056">
    <property type="entry name" value="TYR_PHOSPHATASE_2"/>
    <property type="match status" value="1"/>
</dbReference>
<accession>F7AQ24</accession>
<dbReference type="GO" id="GO:0004725">
    <property type="term" value="F:protein tyrosine phosphatase activity"/>
    <property type="evidence" value="ECO:0007669"/>
    <property type="project" value="UniProtKB-EC"/>
</dbReference>
<dbReference type="PANTHER" id="PTHR19134">
    <property type="entry name" value="RECEPTOR-TYPE TYROSINE-PROTEIN PHOSPHATASE"/>
    <property type="match status" value="1"/>
</dbReference>
<name>F7AQ24_CIOIN</name>
<keyword evidence="9" id="KW-1185">Reference proteome</keyword>
<dbReference type="STRING" id="7719.ENSCINP00000010164"/>
<dbReference type="InterPro" id="IPR000387">
    <property type="entry name" value="Tyr_Pase_dom"/>
</dbReference>
<keyword evidence="3" id="KW-0378">Hydrolase</keyword>
<dbReference type="InterPro" id="IPR050348">
    <property type="entry name" value="Protein-Tyr_Phosphatase"/>
</dbReference>
<organism evidence="8 9">
    <name type="scientific">Ciona intestinalis</name>
    <name type="common">Transparent sea squirt</name>
    <name type="synonym">Ascidia intestinalis</name>
    <dbReference type="NCBI Taxonomy" id="7719"/>
    <lineage>
        <taxon>Eukaryota</taxon>
        <taxon>Metazoa</taxon>
        <taxon>Chordata</taxon>
        <taxon>Tunicata</taxon>
        <taxon>Ascidiacea</taxon>
        <taxon>Phlebobranchia</taxon>
        <taxon>Cionidae</taxon>
        <taxon>Ciona</taxon>
    </lineage>
</organism>
<feature type="domain" description="Tyrosine-protein phosphatase" evidence="6">
    <location>
        <begin position="1"/>
        <end position="82"/>
    </location>
</feature>
<feature type="compositionally biased region" description="Polar residues" evidence="5">
    <location>
        <begin position="230"/>
        <end position="239"/>
    </location>
</feature>
<dbReference type="PANTHER" id="PTHR19134:SF562">
    <property type="entry name" value="PROTEIN-TYROSINE-PHOSPHATASE"/>
    <property type="match status" value="1"/>
</dbReference>
<dbReference type="Pfam" id="PF00102">
    <property type="entry name" value="Y_phosphatase"/>
    <property type="match status" value="1"/>
</dbReference>
<dbReference type="EC" id="3.1.3.48" evidence="2"/>
<feature type="compositionally biased region" description="Basic and acidic residues" evidence="5">
    <location>
        <begin position="286"/>
        <end position="305"/>
    </location>
</feature>
<protein>
    <recommendedName>
        <fullName evidence="2">protein-tyrosine-phosphatase</fullName>
        <ecNumber evidence="2">3.1.3.48</ecNumber>
    </recommendedName>
</protein>
<sequence length="323" mass="35302">MRIVYTFHSQQRSLQCPIIIHCENGVGHTGTFCSAYSSIQDMDAGLGIPDVLNIVHMMRKKRKFMVQEKAQLKFVHDLVYLHAADLLLQRGVQVDTKHAIPQSPVLTHQPTHQTSTSNAFDVFGSSALSSIKASVEKMTVKPEKVVPTNTADTMQNNNEIENNFTPTNDSTAVMSQTHMTSHLDALMGSNMSDLVQGTITPCDVTNTKKLPQTRSPDIVVPDVVQNCSKPVLATNNTPSAPKPDTSEVKAPVPTNNSEPALNPPKETNISILDQLTPESFTLGAPESKDKKKITKADFYKPRDGIGPKSDASDPFGDLDPLWS</sequence>
<keyword evidence="4" id="KW-0904">Protein phosphatase</keyword>
<dbReference type="AlphaFoldDB" id="F7AQ24"/>
<reference evidence="8" key="2">
    <citation type="submission" date="2025-08" db="UniProtKB">
        <authorList>
            <consortium name="Ensembl"/>
        </authorList>
    </citation>
    <scope>IDENTIFICATION</scope>
</reference>
<dbReference type="InterPro" id="IPR003595">
    <property type="entry name" value="Tyr_Pase_cat"/>
</dbReference>
<dbReference type="Proteomes" id="UP000008144">
    <property type="component" value="Unassembled WGS sequence"/>
</dbReference>
<proteinExistence type="inferred from homology"/>
<dbReference type="OMA" id="MINITHI"/>
<feature type="domain" description="Tyrosine specific protein phosphatases" evidence="7">
    <location>
        <begin position="1"/>
        <end position="73"/>
    </location>
</feature>
<dbReference type="HOGENOM" id="CLU_862024_0_0_1"/>
<dbReference type="PROSITE" id="PS50055">
    <property type="entry name" value="TYR_PHOSPHATASE_PTP"/>
    <property type="match status" value="1"/>
</dbReference>
<dbReference type="PRINTS" id="PR00700">
    <property type="entry name" value="PRTYPHPHTASE"/>
</dbReference>
<evidence type="ECO:0000256" key="1">
    <source>
        <dbReference type="ARBA" id="ARBA00009580"/>
    </source>
</evidence>
<dbReference type="SUPFAM" id="SSF52799">
    <property type="entry name" value="(Phosphotyrosine protein) phosphatases II"/>
    <property type="match status" value="1"/>
</dbReference>
<evidence type="ECO:0000256" key="2">
    <source>
        <dbReference type="ARBA" id="ARBA00013064"/>
    </source>
</evidence>
<evidence type="ECO:0000256" key="5">
    <source>
        <dbReference type="SAM" id="MobiDB-lite"/>
    </source>
</evidence>
<comment type="similarity">
    <text evidence="1">Belongs to the protein-tyrosine phosphatase family.</text>
</comment>
<evidence type="ECO:0000259" key="6">
    <source>
        <dbReference type="PROSITE" id="PS50055"/>
    </source>
</evidence>
<feature type="region of interest" description="Disordered" evidence="5">
    <location>
        <begin position="230"/>
        <end position="323"/>
    </location>
</feature>
<evidence type="ECO:0000256" key="4">
    <source>
        <dbReference type="ARBA" id="ARBA00022912"/>
    </source>
</evidence>
<dbReference type="Gene3D" id="3.90.190.10">
    <property type="entry name" value="Protein tyrosine phosphatase superfamily"/>
    <property type="match status" value="1"/>
</dbReference>
<dbReference type="InterPro" id="IPR029021">
    <property type="entry name" value="Prot-tyrosine_phosphatase-like"/>
</dbReference>
<reference evidence="8" key="3">
    <citation type="submission" date="2025-09" db="UniProtKB">
        <authorList>
            <consortium name="Ensembl"/>
        </authorList>
    </citation>
    <scope>IDENTIFICATION</scope>
</reference>
<evidence type="ECO:0000313" key="8">
    <source>
        <dbReference type="Ensembl" id="ENSCINP00000010164.3"/>
    </source>
</evidence>
<evidence type="ECO:0000313" key="9">
    <source>
        <dbReference type="Proteomes" id="UP000008144"/>
    </source>
</evidence>
<evidence type="ECO:0000259" key="7">
    <source>
        <dbReference type="PROSITE" id="PS50056"/>
    </source>
</evidence>
<dbReference type="InParanoid" id="F7AQ24"/>